<dbReference type="PROSITE" id="PS51030">
    <property type="entry name" value="NUCLEAR_REC_DBD_2"/>
    <property type="match status" value="1"/>
</dbReference>
<name>A0A310SD31_9HYME</name>
<dbReference type="CDD" id="cd06957">
    <property type="entry name" value="NR_DBD_PNR_like_2"/>
    <property type="match status" value="1"/>
</dbReference>
<feature type="non-terminal residue" evidence="13">
    <location>
        <position position="1"/>
    </location>
</feature>
<evidence type="ECO:0000256" key="6">
    <source>
        <dbReference type="ARBA" id="ARBA00023125"/>
    </source>
</evidence>
<dbReference type="PROSITE" id="PS00031">
    <property type="entry name" value="NUCLEAR_REC_DBD_1"/>
    <property type="match status" value="1"/>
</dbReference>
<proteinExistence type="inferred from homology"/>
<protein>
    <submittedName>
        <fullName evidence="13">Photoreceptor-specific nuclear receptor</fullName>
    </submittedName>
</protein>
<keyword evidence="6 10" id="KW-0238">DNA-binding</keyword>
<dbReference type="GO" id="GO:0000981">
    <property type="term" value="F:DNA-binding transcription factor activity, RNA polymerase II-specific"/>
    <property type="evidence" value="ECO:0007669"/>
    <property type="project" value="UniProtKB-ARBA"/>
</dbReference>
<dbReference type="InterPro" id="IPR000536">
    <property type="entry name" value="Nucl_hrmn_rcpt_lig-bd"/>
</dbReference>
<keyword evidence="4 10" id="KW-0862">Zinc</keyword>
<evidence type="ECO:0000256" key="5">
    <source>
        <dbReference type="ARBA" id="ARBA00023015"/>
    </source>
</evidence>
<dbReference type="PRINTS" id="PR00398">
    <property type="entry name" value="STRDHORMONER"/>
</dbReference>
<keyword evidence="9 10" id="KW-0539">Nucleus</keyword>
<dbReference type="FunFam" id="3.30.50.10:FF:000006">
    <property type="entry name" value="Nuclear receptor subfamily 5 group A member"/>
    <property type="match status" value="1"/>
</dbReference>
<comment type="subcellular location">
    <subcellularLocation>
        <location evidence="1 10">Nucleus</location>
    </subcellularLocation>
</comment>
<dbReference type="PRINTS" id="PR00047">
    <property type="entry name" value="STROIDFINGER"/>
</dbReference>
<dbReference type="Pfam" id="PF00105">
    <property type="entry name" value="zf-C4"/>
    <property type="match status" value="1"/>
</dbReference>
<keyword evidence="8 10" id="KW-0675">Receptor</keyword>
<feature type="domain" description="NR LBD" evidence="12">
    <location>
        <begin position="88"/>
        <end position="311"/>
    </location>
</feature>
<dbReference type="InterPro" id="IPR050274">
    <property type="entry name" value="Nuclear_hormone_rcpt_NR2"/>
</dbReference>
<evidence type="ECO:0000313" key="13">
    <source>
        <dbReference type="EMBL" id="OAD52237.1"/>
    </source>
</evidence>
<dbReference type="GO" id="GO:0008270">
    <property type="term" value="F:zinc ion binding"/>
    <property type="evidence" value="ECO:0007669"/>
    <property type="project" value="UniProtKB-KW"/>
</dbReference>
<gene>
    <name evidence="13" type="ORF">WN48_02522</name>
</gene>
<dbReference type="PROSITE" id="PS51843">
    <property type="entry name" value="NR_LBD"/>
    <property type="match status" value="1"/>
</dbReference>
<dbReference type="InterPro" id="IPR013088">
    <property type="entry name" value="Znf_NHR/GATA"/>
</dbReference>
<dbReference type="SMART" id="SM00430">
    <property type="entry name" value="HOLI"/>
    <property type="match status" value="1"/>
</dbReference>
<dbReference type="InterPro" id="IPR001723">
    <property type="entry name" value="Nuclear_hrmn_rcpt"/>
</dbReference>
<dbReference type="Gene3D" id="1.10.565.10">
    <property type="entry name" value="Retinoid X Receptor"/>
    <property type="match status" value="1"/>
</dbReference>
<dbReference type="SUPFAM" id="SSF57716">
    <property type="entry name" value="Glucocorticoid receptor-like (DNA-binding domain)"/>
    <property type="match status" value="1"/>
</dbReference>
<dbReference type="GO" id="GO:0035556">
    <property type="term" value="P:intracellular signal transduction"/>
    <property type="evidence" value="ECO:0007669"/>
    <property type="project" value="UniProtKB-ARBA"/>
</dbReference>
<evidence type="ECO:0000256" key="8">
    <source>
        <dbReference type="ARBA" id="ARBA00023170"/>
    </source>
</evidence>
<keyword evidence="14" id="KW-1185">Reference proteome</keyword>
<sequence length="311" mass="34437">GRTLPTPVACKVCGDRSYGKHYGIYCCDGCSCFFKRSVRRGALFTCIAGTGACSVDKARRNWCPYCRLNKCFTVGMNTAAVQEERGPRVRSKIATVARDYPCAPSTQPSLQSSLQSSLQPLPSRANEAELLAGDTIRYEIAARIFFSTVRAARQHREFSMLHLHEQNRILRRGWAAAFVLRAAIWPIDLTNFRKTNASADHAEHDAVSAARTTISNLRPDPIEFSILETLVLCRPEIAETTNGIRLTSRATNTAVETLVRHLAGRTESSTRVAKLMLLLPILTASCPRQLANHLFAPIIQHVDLERVIASV</sequence>
<dbReference type="Pfam" id="PF00104">
    <property type="entry name" value="Hormone_recep"/>
    <property type="match status" value="1"/>
</dbReference>
<dbReference type="Proteomes" id="UP000250275">
    <property type="component" value="Unassembled WGS sequence"/>
</dbReference>
<keyword evidence="5 10" id="KW-0805">Transcription regulation</keyword>
<feature type="domain" description="Nuclear receptor" evidence="11">
    <location>
        <begin position="7"/>
        <end position="83"/>
    </location>
</feature>
<organism evidence="13 14">
    <name type="scientific">Eufriesea mexicana</name>
    <dbReference type="NCBI Taxonomy" id="516756"/>
    <lineage>
        <taxon>Eukaryota</taxon>
        <taxon>Metazoa</taxon>
        <taxon>Ecdysozoa</taxon>
        <taxon>Arthropoda</taxon>
        <taxon>Hexapoda</taxon>
        <taxon>Insecta</taxon>
        <taxon>Pterygota</taxon>
        <taxon>Neoptera</taxon>
        <taxon>Endopterygota</taxon>
        <taxon>Hymenoptera</taxon>
        <taxon>Apocrita</taxon>
        <taxon>Aculeata</taxon>
        <taxon>Apoidea</taxon>
        <taxon>Anthophila</taxon>
        <taxon>Apidae</taxon>
        <taxon>Eufriesea</taxon>
    </lineage>
</organism>
<dbReference type="EMBL" id="KQ775960">
    <property type="protein sequence ID" value="OAD52237.1"/>
    <property type="molecule type" value="Genomic_DNA"/>
</dbReference>
<keyword evidence="7 10" id="KW-0804">Transcription</keyword>
<keyword evidence="2 10" id="KW-0479">Metal-binding</keyword>
<keyword evidence="3 10" id="KW-0863">Zinc-finger</keyword>
<evidence type="ECO:0000259" key="11">
    <source>
        <dbReference type="PROSITE" id="PS51030"/>
    </source>
</evidence>
<dbReference type="Gene3D" id="3.30.50.10">
    <property type="entry name" value="Erythroid Transcription Factor GATA-1, subunit A"/>
    <property type="match status" value="1"/>
</dbReference>
<evidence type="ECO:0000259" key="12">
    <source>
        <dbReference type="PROSITE" id="PS51843"/>
    </source>
</evidence>
<dbReference type="GO" id="GO:0005634">
    <property type="term" value="C:nucleus"/>
    <property type="evidence" value="ECO:0007669"/>
    <property type="project" value="UniProtKB-SubCell"/>
</dbReference>
<evidence type="ECO:0000256" key="4">
    <source>
        <dbReference type="ARBA" id="ARBA00022833"/>
    </source>
</evidence>
<evidence type="ECO:0000256" key="9">
    <source>
        <dbReference type="ARBA" id="ARBA00023242"/>
    </source>
</evidence>
<evidence type="ECO:0000256" key="1">
    <source>
        <dbReference type="ARBA" id="ARBA00004123"/>
    </source>
</evidence>
<dbReference type="AlphaFoldDB" id="A0A310SD31"/>
<evidence type="ECO:0000256" key="10">
    <source>
        <dbReference type="RuleBase" id="RU004334"/>
    </source>
</evidence>
<dbReference type="OrthoDB" id="5771769at2759"/>
<evidence type="ECO:0000256" key="3">
    <source>
        <dbReference type="ARBA" id="ARBA00022771"/>
    </source>
</evidence>
<dbReference type="SMART" id="SM00399">
    <property type="entry name" value="ZnF_C4"/>
    <property type="match status" value="1"/>
</dbReference>
<dbReference type="GO" id="GO:0043565">
    <property type="term" value="F:sequence-specific DNA binding"/>
    <property type="evidence" value="ECO:0007669"/>
    <property type="project" value="InterPro"/>
</dbReference>
<dbReference type="InterPro" id="IPR035500">
    <property type="entry name" value="NHR-like_dom_sf"/>
</dbReference>
<accession>A0A310SD31</accession>
<evidence type="ECO:0000256" key="2">
    <source>
        <dbReference type="ARBA" id="ARBA00022723"/>
    </source>
</evidence>
<comment type="similarity">
    <text evidence="10">Belongs to the nuclear hormone receptor family.</text>
</comment>
<evidence type="ECO:0000256" key="7">
    <source>
        <dbReference type="ARBA" id="ARBA00023163"/>
    </source>
</evidence>
<evidence type="ECO:0000313" key="14">
    <source>
        <dbReference type="Proteomes" id="UP000250275"/>
    </source>
</evidence>
<reference evidence="13 14" key="1">
    <citation type="submission" date="2015-07" db="EMBL/GenBank/DDBJ databases">
        <title>The genome of Eufriesea mexicana.</title>
        <authorList>
            <person name="Pan H."/>
            <person name="Kapheim K."/>
        </authorList>
    </citation>
    <scope>NUCLEOTIDE SEQUENCE [LARGE SCALE GENOMIC DNA]</scope>
    <source>
        <strain evidence="13">0111107269</strain>
        <tissue evidence="13">Whole body</tissue>
    </source>
</reference>
<dbReference type="SUPFAM" id="SSF48508">
    <property type="entry name" value="Nuclear receptor ligand-binding domain"/>
    <property type="match status" value="1"/>
</dbReference>
<dbReference type="InterPro" id="IPR001628">
    <property type="entry name" value="Znf_hrmn_rcpt"/>
</dbReference>
<feature type="non-terminal residue" evidence="13">
    <location>
        <position position="311"/>
    </location>
</feature>
<dbReference type="PANTHER" id="PTHR24083">
    <property type="entry name" value="NUCLEAR HORMONE RECEPTOR"/>
    <property type="match status" value="1"/>
</dbReference>